<dbReference type="Gene3D" id="1.10.10.10">
    <property type="entry name" value="Winged helix-like DNA-binding domain superfamily/Winged helix DNA-binding domain"/>
    <property type="match status" value="1"/>
</dbReference>
<dbReference type="GO" id="GO:0003677">
    <property type="term" value="F:DNA binding"/>
    <property type="evidence" value="ECO:0007669"/>
    <property type="project" value="InterPro"/>
</dbReference>
<evidence type="ECO:0000313" key="8">
    <source>
        <dbReference type="Proteomes" id="UP000269199"/>
    </source>
</evidence>
<dbReference type="GO" id="GO:0016987">
    <property type="term" value="F:sigma factor activity"/>
    <property type="evidence" value="ECO:0007669"/>
    <property type="project" value="UniProtKB-KW"/>
</dbReference>
<feature type="domain" description="RNA polymerase sigma-70 region 2" evidence="5">
    <location>
        <begin position="41"/>
        <end position="107"/>
    </location>
</feature>
<dbReference type="InterPro" id="IPR039425">
    <property type="entry name" value="RNA_pol_sigma-70-like"/>
</dbReference>
<comment type="similarity">
    <text evidence="1">Belongs to the sigma-70 factor family. ECF subfamily.</text>
</comment>
<reference evidence="7 8" key="1">
    <citation type="submission" date="2017-11" db="EMBL/GenBank/DDBJ databases">
        <title>Complete genome sequence of Herbaspirillum rubrisubalbicans DSM 11543.</title>
        <authorList>
            <person name="Chen M."/>
            <person name="An Q."/>
        </authorList>
    </citation>
    <scope>NUCLEOTIDE SEQUENCE [LARGE SCALE GENOMIC DNA]</scope>
    <source>
        <strain evidence="7 8">DSM 11543</strain>
    </source>
</reference>
<keyword evidence="3" id="KW-0731">Sigma factor</keyword>
<organism evidence="7 8">
    <name type="scientific">Herbaspirillum rubrisubalbicans</name>
    <dbReference type="NCBI Taxonomy" id="80842"/>
    <lineage>
        <taxon>Bacteria</taxon>
        <taxon>Pseudomonadati</taxon>
        <taxon>Pseudomonadota</taxon>
        <taxon>Betaproteobacteria</taxon>
        <taxon>Burkholderiales</taxon>
        <taxon>Oxalobacteraceae</taxon>
        <taxon>Herbaspirillum</taxon>
    </lineage>
</organism>
<dbReference type="InterPro" id="IPR036388">
    <property type="entry name" value="WH-like_DNA-bd_sf"/>
</dbReference>
<dbReference type="Pfam" id="PF04542">
    <property type="entry name" value="Sigma70_r2"/>
    <property type="match status" value="1"/>
</dbReference>
<gene>
    <name evidence="7" type="ORF">RC54_13285</name>
</gene>
<proteinExistence type="inferred from homology"/>
<accession>A0AAD0XFZ8</accession>
<dbReference type="GO" id="GO:0006352">
    <property type="term" value="P:DNA-templated transcription initiation"/>
    <property type="evidence" value="ECO:0007669"/>
    <property type="project" value="InterPro"/>
</dbReference>
<dbReference type="Gene3D" id="1.10.1740.10">
    <property type="match status" value="1"/>
</dbReference>
<name>A0AAD0XFZ8_9BURK</name>
<evidence type="ECO:0000256" key="4">
    <source>
        <dbReference type="ARBA" id="ARBA00023163"/>
    </source>
</evidence>
<evidence type="ECO:0000259" key="6">
    <source>
        <dbReference type="Pfam" id="PF08281"/>
    </source>
</evidence>
<dbReference type="CDD" id="cd06171">
    <property type="entry name" value="Sigma70_r4"/>
    <property type="match status" value="1"/>
</dbReference>
<evidence type="ECO:0000256" key="3">
    <source>
        <dbReference type="ARBA" id="ARBA00023082"/>
    </source>
</evidence>
<dbReference type="Proteomes" id="UP000269199">
    <property type="component" value="Chromosome"/>
</dbReference>
<evidence type="ECO:0000256" key="2">
    <source>
        <dbReference type="ARBA" id="ARBA00023015"/>
    </source>
</evidence>
<dbReference type="EMBL" id="CP024996">
    <property type="protein sequence ID" value="AYR24741.1"/>
    <property type="molecule type" value="Genomic_DNA"/>
</dbReference>
<dbReference type="SUPFAM" id="SSF88659">
    <property type="entry name" value="Sigma3 and sigma4 domains of RNA polymerase sigma factors"/>
    <property type="match status" value="1"/>
</dbReference>
<dbReference type="NCBIfam" id="TIGR02937">
    <property type="entry name" value="sigma70-ECF"/>
    <property type="match status" value="1"/>
</dbReference>
<dbReference type="PANTHER" id="PTHR43133:SF32">
    <property type="entry name" value="BLR3042 PROTEIN"/>
    <property type="match status" value="1"/>
</dbReference>
<dbReference type="SUPFAM" id="SSF88946">
    <property type="entry name" value="Sigma2 domain of RNA polymerase sigma factors"/>
    <property type="match status" value="1"/>
</dbReference>
<sequence length="196" mass="22849">MRHDMPKKRQQPRVLEADAANDDAEVMEAIAGGNRAVFEKLYKQYFPRLTSFLRRLTAHPHLIDEIINDTMLVVWQKAHTYNQTCKVSTWIFAIAYRQGLKALRNLRQEIEIVSDEDDPCDTPGPEQQMSRLQMRKVLESALSELSTEQRSVIALSYYHGMAYDEIARAMKCPINTIKTRMFHARRKLKSLLYAYQ</sequence>
<keyword evidence="2" id="KW-0805">Transcription regulation</keyword>
<dbReference type="RefSeq" id="WP_058895641.1">
    <property type="nucleotide sequence ID" value="NZ_CP024996.1"/>
</dbReference>
<dbReference type="AlphaFoldDB" id="A0AAD0XFZ8"/>
<dbReference type="InterPro" id="IPR013324">
    <property type="entry name" value="RNA_pol_sigma_r3/r4-like"/>
</dbReference>
<dbReference type="PANTHER" id="PTHR43133">
    <property type="entry name" value="RNA POLYMERASE ECF-TYPE SIGMA FACTO"/>
    <property type="match status" value="1"/>
</dbReference>
<dbReference type="InterPro" id="IPR014284">
    <property type="entry name" value="RNA_pol_sigma-70_dom"/>
</dbReference>
<dbReference type="Pfam" id="PF08281">
    <property type="entry name" value="Sigma70_r4_2"/>
    <property type="match status" value="1"/>
</dbReference>
<evidence type="ECO:0000313" key="7">
    <source>
        <dbReference type="EMBL" id="AYR24741.1"/>
    </source>
</evidence>
<feature type="domain" description="RNA polymerase sigma factor 70 region 4 type 2" evidence="6">
    <location>
        <begin position="137"/>
        <end position="188"/>
    </location>
</feature>
<evidence type="ECO:0000256" key="1">
    <source>
        <dbReference type="ARBA" id="ARBA00010641"/>
    </source>
</evidence>
<protein>
    <submittedName>
        <fullName evidence="7">RNA polymerase sigma factor</fullName>
    </submittedName>
</protein>
<dbReference type="InterPro" id="IPR013249">
    <property type="entry name" value="RNA_pol_sigma70_r4_t2"/>
</dbReference>
<keyword evidence="4" id="KW-0804">Transcription</keyword>
<dbReference type="InterPro" id="IPR013325">
    <property type="entry name" value="RNA_pol_sigma_r2"/>
</dbReference>
<evidence type="ECO:0000259" key="5">
    <source>
        <dbReference type="Pfam" id="PF04542"/>
    </source>
</evidence>
<dbReference type="InterPro" id="IPR007627">
    <property type="entry name" value="RNA_pol_sigma70_r2"/>
</dbReference>